<dbReference type="SUPFAM" id="SSF55048">
    <property type="entry name" value="Probable ACP-binding domain of malonyl-CoA ACP transacylase"/>
    <property type="match status" value="2"/>
</dbReference>
<dbReference type="Pfam" id="PF08659">
    <property type="entry name" value="KR"/>
    <property type="match status" value="2"/>
</dbReference>
<dbReference type="EMBL" id="CP011502">
    <property type="protein sequence ID" value="ALX06077.1"/>
    <property type="molecule type" value="Genomic_DNA"/>
</dbReference>
<dbReference type="Gene3D" id="3.30.70.3290">
    <property type="match status" value="2"/>
</dbReference>
<dbReference type="PROSITE" id="PS00606">
    <property type="entry name" value="KS3_1"/>
    <property type="match status" value="2"/>
</dbReference>
<dbReference type="OrthoDB" id="9808669at2"/>
<dbReference type="Gene3D" id="3.40.366.10">
    <property type="entry name" value="Malonyl-Coenzyme A Acyl Carrier Protein, domain 2"/>
    <property type="match status" value="2"/>
</dbReference>
<feature type="active site" description="Proton donor; for dehydratase activity" evidence="6">
    <location>
        <position position="2570"/>
    </location>
</feature>
<dbReference type="PANTHER" id="PTHR43775">
    <property type="entry name" value="FATTY ACID SYNTHASE"/>
    <property type="match status" value="1"/>
</dbReference>
<reference evidence="10" key="3">
    <citation type="submission" date="2005-02" db="EMBL/GenBank/DDBJ databases">
        <authorList>
            <person name="Brikun I.A."/>
            <person name="Reeves A.R."/>
            <person name="Weber J.M."/>
        </authorList>
    </citation>
    <scope>NUCLEOTIDE SEQUENCE</scope>
</reference>
<dbReference type="FunFam" id="3.40.366.10:FF:000002">
    <property type="entry name" value="Probable polyketide synthase 2"/>
    <property type="match status" value="2"/>
</dbReference>
<reference evidence="11" key="4">
    <citation type="journal article" date="2016" name="Genome Announc.">
        <title>Genome Sequence of Aeromicrobium erythreum NRRL B-3381, an Erythromycin-Producing Bacterium of the Nocardioidaceae.</title>
        <authorList>
            <person name="Harrell E.A."/>
            <person name="Miller E.S."/>
        </authorList>
    </citation>
    <scope>NUCLEOTIDE SEQUENCE</scope>
    <source>
        <strain evidence="11">AR18</strain>
    </source>
</reference>
<proteinExistence type="predicted"/>
<dbReference type="PATRIC" id="fig|2041.4.peg.3325"/>
<dbReference type="InterPro" id="IPR016035">
    <property type="entry name" value="Acyl_Trfase/lysoPLipase"/>
</dbReference>
<dbReference type="Pfam" id="PF14765">
    <property type="entry name" value="PS-DH"/>
    <property type="match status" value="1"/>
</dbReference>
<reference evidence="10" key="2">
    <citation type="journal article" date="2004" name="J. Ind. Microbiol. Biotechnol.">
        <title>The erythromycin biosynthetic gene cluster of Aeromicrobium erythreum.</title>
        <authorList>
            <person name="Brikun I.A."/>
            <person name="Reeves A.R."/>
            <person name="Cernota W.H."/>
            <person name="Luu M.B."/>
            <person name="Weber J.M."/>
        </authorList>
    </citation>
    <scope>NUCLEOTIDE SEQUENCE</scope>
</reference>
<dbReference type="InterPro" id="IPR042104">
    <property type="entry name" value="PKS_dehydratase_sf"/>
</dbReference>
<feature type="domain" description="Ketosynthase family 3 (KS3)" evidence="8">
    <location>
        <begin position="1486"/>
        <end position="1910"/>
    </location>
</feature>
<evidence type="ECO:0000313" key="12">
    <source>
        <dbReference type="Proteomes" id="UP000067689"/>
    </source>
</evidence>
<evidence type="ECO:0000313" key="10">
    <source>
        <dbReference type="EMBL" id="AAU93806.2"/>
    </source>
</evidence>
<dbReference type="Pfam" id="PF00698">
    <property type="entry name" value="Acyl_transf_1"/>
    <property type="match status" value="2"/>
</dbReference>
<reference evidence="11 12" key="1">
    <citation type="journal article" date="1991" name="Int. J. Syst. Bacteriol.">
        <title>Description of the erythromycin-producing bacterium Arthrobacter sp. strain NRRL B-3381 as Aeromicrobium erythreum gen. nov., sp. nov.</title>
        <authorList>
            <person name="Miller E.S."/>
            <person name="Woese C.R."/>
            <person name="Brenner S."/>
        </authorList>
    </citation>
    <scope>NUCLEOTIDE SEQUENCE [LARGE SCALE GENOMIC DNA]</scope>
    <source>
        <strain evidence="11 12">AR18</strain>
    </source>
</reference>
<dbReference type="Pfam" id="PF13602">
    <property type="entry name" value="ADH_zinc_N_2"/>
    <property type="match status" value="1"/>
</dbReference>
<dbReference type="FunFam" id="1.10.1200.10:FF:000007">
    <property type="entry name" value="Probable polyketide synthase pks17"/>
    <property type="match status" value="1"/>
</dbReference>
<dbReference type="Pfam" id="PF02801">
    <property type="entry name" value="Ketoacyl-synt_C"/>
    <property type="match status" value="2"/>
</dbReference>
<dbReference type="SUPFAM" id="SSF52151">
    <property type="entry name" value="FabD/lysophospholipase-like"/>
    <property type="match status" value="2"/>
</dbReference>
<evidence type="ECO:0000259" key="8">
    <source>
        <dbReference type="PROSITE" id="PS52004"/>
    </source>
</evidence>
<dbReference type="InterPro" id="IPR016036">
    <property type="entry name" value="Malonyl_transacylase_ACP-bd"/>
</dbReference>
<feature type="domain" description="Ketosynthase family 3 (KS3)" evidence="8">
    <location>
        <begin position="33"/>
        <end position="454"/>
    </location>
</feature>
<organism evidence="10">
    <name type="scientific">Aeromicrobium erythreum</name>
    <dbReference type="NCBI Taxonomy" id="2041"/>
    <lineage>
        <taxon>Bacteria</taxon>
        <taxon>Bacillati</taxon>
        <taxon>Actinomycetota</taxon>
        <taxon>Actinomycetes</taxon>
        <taxon>Propionibacteriales</taxon>
        <taxon>Nocardioidaceae</taxon>
        <taxon>Aeromicrobium</taxon>
    </lineage>
</organism>
<feature type="active site" description="Proton acceptor; for dehydratase activity" evidence="6">
    <location>
        <position position="2408"/>
    </location>
</feature>
<evidence type="ECO:0000256" key="1">
    <source>
        <dbReference type="ARBA" id="ARBA00022450"/>
    </source>
</evidence>
<dbReference type="InterPro" id="IPR018201">
    <property type="entry name" value="Ketoacyl_synth_AS"/>
</dbReference>
<dbReference type="Gene3D" id="3.90.180.10">
    <property type="entry name" value="Medium-chain alcohol dehydrogenases, catalytic domain"/>
    <property type="match status" value="1"/>
</dbReference>
<dbReference type="SMART" id="SM00827">
    <property type="entry name" value="PKS_AT"/>
    <property type="match status" value="2"/>
</dbReference>
<dbReference type="InterPro" id="IPR006162">
    <property type="entry name" value="Ppantetheine_attach_site"/>
</dbReference>
<dbReference type="InterPro" id="IPR049552">
    <property type="entry name" value="PKS_DH_N"/>
</dbReference>
<dbReference type="PROSITE" id="PS52004">
    <property type="entry name" value="KS3_2"/>
    <property type="match status" value="2"/>
</dbReference>
<evidence type="ECO:0000256" key="2">
    <source>
        <dbReference type="ARBA" id="ARBA00022553"/>
    </source>
</evidence>
<dbReference type="RefSeq" id="WP_144433826.1">
    <property type="nucleotide sequence ID" value="NZ_CP011502.1"/>
</dbReference>
<dbReference type="Pfam" id="PF08240">
    <property type="entry name" value="ADH_N"/>
    <property type="match status" value="1"/>
</dbReference>
<dbReference type="InterPro" id="IPR020841">
    <property type="entry name" value="PKS_Beta-ketoAc_synthase_dom"/>
</dbReference>
<feature type="domain" description="Carrier" evidence="7">
    <location>
        <begin position="1393"/>
        <end position="1468"/>
    </location>
</feature>
<dbReference type="KEGG" id="aer:AERYTH_15915"/>
<dbReference type="CDD" id="cd00833">
    <property type="entry name" value="PKS"/>
    <property type="match status" value="2"/>
</dbReference>
<feature type="region of interest" description="C-terminal hotdog fold" evidence="6">
    <location>
        <begin position="2513"/>
        <end position="2644"/>
    </location>
</feature>
<keyword evidence="4" id="KW-0511">Multifunctional enzyme</keyword>
<dbReference type="GO" id="GO:0004315">
    <property type="term" value="F:3-oxoacyl-[acyl-carrier-protein] synthase activity"/>
    <property type="evidence" value="ECO:0007669"/>
    <property type="project" value="InterPro"/>
</dbReference>
<dbReference type="InterPro" id="IPR049551">
    <property type="entry name" value="PKS_DH_C"/>
</dbReference>
<dbReference type="PROSITE" id="PS00012">
    <property type="entry name" value="PHOSPHOPANTETHEINE"/>
    <property type="match status" value="1"/>
</dbReference>
<dbReference type="Pfam" id="PF00109">
    <property type="entry name" value="ketoacyl-synt"/>
    <property type="match status" value="2"/>
</dbReference>
<dbReference type="Pfam" id="PF00550">
    <property type="entry name" value="PP-binding"/>
    <property type="match status" value="2"/>
</dbReference>
<dbReference type="FunFam" id="3.40.47.10:FF:000019">
    <property type="entry name" value="Polyketide synthase type I"/>
    <property type="match status" value="2"/>
</dbReference>
<dbReference type="Gene3D" id="3.40.50.11460">
    <property type="match status" value="1"/>
</dbReference>
<dbReference type="SMART" id="SM00822">
    <property type="entry name" value="PKS_KR"/>
    <property type="match status" value="2"/>
</dbReference>
<dbReference type="InterPro" id="IPR020843">
    <property type="entry name" value="ER"/>
</dbReference>
<dbReference type="CDD" id="cd08952">
    <property type="entry name" value="KR_1_SDR_x"/>
    <property type="match status" value="1"/>
</dbReference>
<dbReference type="InterPro" id="IPR009081">
    <property type="entry name" value="PP-bd_ACP"/>
</dbReference>
<dbReference type="GO" id="GO:0004312">
    <property type="term" value="F:fatty acid synthase activity"/>
    <property type="evidence" value="ECO:0007669"/>
    <property type="project" value="TreeGrafter"/>
</dbReference>
<keyword evidence="5" id="KW-0012">Acyltransferase</keyword>
<dbReference type="GO" id="GO:0016491">
    <property type="term" value="F:oxidoreductase activity"/>
    <property type="evidence" value="ECO:0007669"/>
    <property type="project" value="InterPro"/>
</dbReference>
<feature type="region of interest" description="N-terminal hotdog fold" evidence="6">
    <location>
        <begin position="2376"/>
        <end position="2499"/>
    </location>
</feature>
<evidence type="ECO:0000256" key="5">
    <source>
        <dbReference type="ARBA" id="ARBA00023315"/>
    </source>
</evidence>
<dbReference type="Pfam" id="PF21089">
    <property type="entry name" value="PKS_DH_N"/>
    <property type="match status" value="1"/>
</dbReference>
<dbReference type="PROSITE" id="PS50075">
    <property type="entry name" value="CARRIER"/>
    <property type="match status" value="2"/>
</dbReference>
<dbReference type="InterPro" id="IPR020806">
    <property type="entry name" value="PKS_PP-bd"/>
</dbReference>
<evidence type="ECO:0000256" key="3">
    <source>
        <dbReference type="ARBA" id="ARBA00022679"/>
    </source>
</evidence>
<evidence type="ECO:0000259" key="9">
    <source>
        <dbReference type="PROSITE" id="PS52019"/>
    </source>
</evidence>
<dbReference type="Gene3D" id="3.10.129.110">
    <property type="entry name" value="Polyketide synthase dehydratase"/>
    <property type="match status" value="1"/>
</dbReference>
<dbReference type="InterPro" id="IPR032821">
    <property type="entry name" value="PKS_assoc"/>
</dbReference>
<evidence type="ECO:0000256" key="4">
    <source>
        <dbReference type="ARBA" id="ARBA00023268"/>
    </source>
</evidence>
<evidence type="ECO:0000313" key="11">
    <source>
        <dbReference type="EMBL" id="ALX06077.1"/>
    </source>
</evidence>
<dbReference type="InterPro" id="IPR020807">
    <property type="entry name" value="PKS_DH"/>
</dbReference>
<keyword evidence="1" id="KW-0596">Phosphopantetheine</keyword>
<keyword evidence="3 11" id="KW-0808">Transferase</keyword>
<dbReference type="SUPFAM" id="SSF50129">
    <property type="entry name" value="GroES-like"/>
    <property type="match status" value="1"/>
</dbReference>
<dbReference type="InterPro" id="IPR011032">
    <property type="entry name" value="GroES-like_sf"/>
</dbReference>
<dbReference type="InterPro" id="IPR014031">
    <property type="entry name" value="Ketoacyl_synth_C"/>
</dbReference>
<dbReference type="GO" id="GO:0006633">
    <property type="term" value="P:fatty acid biosynthetic process"/>
    <property type="evidence" value="ECO:0007669"/>
    <property type="project" value="InterPro"/>
</dbReference>
<dbReference type="CDD" id="cd08956">
    <property type="entry name" value="KR_3_FAS_SDR_x"/>
    <property type="match status" value="1"/>
</dbReference>
<evidence type="ECO:0000259" key="7">
    <source>
        <dbReference type="PROSITE" id="PS50075"/>
    </source>
</evidence>
<gene>
    <name evidence="10" type="primary">eryAII</name>
    <name evidence="11" type="ORF">AERYTH_15915</name>
</gene>
<accession>Q5Y9G5</accession>
<dbReference type="CDD" id="cd05195">
    <property type="entry name" value="enoyl_red"/>
    <property type="match status" value="1"/>
</dbReference>
<dbReference type="InterPro" id="IPR016039">
    <property type="entry name" value="Thiolase-like"/>
</dbReference>
<keyword evidence="2" id="KW-0597">Phosphoprotein</keyword>
<dbReference type="Proteomes" id="UP000067689">
    <property type="component" value="Chromosome"/>
</dbReference>
<keyword evidence="12" id="KW-1185">Reference proteome</keyword>
<dbReference type="PROSITE" id="PS52019">
    <property type="entry name" value="PKS_MFAS_DH"/>
    <property type="match status" value="1"/>
</dbReference>
<dbReference type="InterPro" id="IPR036291">
    <property type="entry name" value="NAD(P)-bd_dom_sf"/>
</dbReference>
<dbReference type="EMBL" id="AY623658">
    <property type="protein sequence ID" value="AAU93806.2"/>
    <property type="molecule type" value="Genomic_DNA"/>
</dbReference>
<dbReference type="InterPro" id="IPR013968">
    <property type="entry name" value="PKS_KR"/>
</dbReference>
<dbReference type="SUPFAM" id="SSF47336">
    <property type="entry name" value="ACP-like"/>
    <property type="match status" value="2"/>
</dbReference>
<dbReference type="Pfam" id="PF16197">
    <property type="entry name" value="KAsynt_C_assoc"/>
    <property type="match status" value="2"/>
</dbReference>
<dbReference type="SMART" id="SM00829">
    <property type="entry name" value="PKS_ER"/>
    <property type="match status" value="1"/>
</dbReference>
<dbReference type="GO" id="GO:0031177">
    <property type="term" value="F:phosphopantetheine binding"/>
    <property type="evidence" value="ECO:0007669"/>
    <property type="project" value="InterPro"/>
</dbReference>
<dbReference type="InterPro" id="IPR057326">
    <property type="entry name" value="KR_dom"/>
</dbReference>
<dbReference type="SMART" id="SM00826">
    <property type="entry name" value="PKS_DH"/>
    <property type="match status" value="1"/>
</dbReference>
<dbReference type="InterPro" id="IPR049900">
    <property type="entry name" value="PKS_mFAS_DH"/>
</dbReference>
<feature type="domain" description="PKS/mFAS DH" evidence="9">
    <location>
        <begin position="2376"/>
        <end position="2644"/>
    </location>
</feature>
<dbReference type="InterPro" id="IPR001227">
    <property type="entry name" value="Ac_transferase_dom_sf"/>
</dbReference>
<dbReference type="STRING" id="2041.AERYTH_15915"/>
<dbReference type="InterPro" id="IPR013154">
    <property type="entry name" value="ADH-like_N"/>
</dbReference>
<dbReference type="SUPFAM" id="SSF51735">
    <property type="entry name" value="NAD(P)-binding Rossmann-fold domains"/>
    <property type="match status" value="5"/>
</dbReference>
<dbReference type="SMART" id="SM00823">
    <property type="entry name" value="PKS_PP"/>
    <property type="match status" value="2"/>
</dbReference>
<dbReference type="InterPro" id="IPR036736">
    <property type="entry name" value="ACP-like_sf"/>
</dbReference>
<dbReference type="SMART" id="SM00825">
    <property type="entry name" value="PKS_KS"/>
    <property type="match status" value="2"/>
</dbReference>
<dbReference type="InterPro" id="IPR014030">
    <property type="entry name" value="Ketoacyl_synth_N"/>
</dbReference>
<dbReference type="SUPFAM" id="SSF53901">
    <property type="entry name" value="Thiolase-like"/>
    <property type="match status" value="2"/>
</dbReference>
<protein>
    <submittedName>
        <fullName evidence="11">EryAII acyl transferase domain in polyketide synthase (PKS)</fullName>
    </submittedName>
    <submittedName>
        <fullName evidence="10">Polyketide synthase modules 3 and 4</fullName>
    </submittedName>
</protein>
<dbReference type="PANTHER" id="PTHR43775:SF51">
    <property type="entry name" value="INACTIVE PHENOLPHTHIOCEROL SYNTHESIS POLYKETIDE SYNTHASE TYPE I PKS1-RELATED"/>
    <property type="match status" value="1"/>
</dbReference>
<name>Q5Y9G5_9ACTN</name>
<dbReference type="Gene3D" id="3.40.47.10">
    <property type="match status" value="2"/>
</dbReference>
<evidence type="ECO:0000256" key="6">
    <source>
        <dbReference type="PROSITE-ProRule" id="PRU01363"/>
    </source>
</evidence>
<reference evidence="11" key="5">
    <citation type="submission" date="2016-01" db="EMBL/GenBank/DDBJ databases">
        <authorList>
            <person name="McClelland M."/>
            <person name="Jain A."/>
            <person name="Saraogi P."/>
            <person name="Mendelson R."/>
            <person name="Westerman R."/>
            <person name="SanMiguel P."/>
            <person name="Csonka L."/>
        </authorList>
    </citation>
    <scope>NUCLEOTIDE SEQUENCE</scope>
    <source>
        <strain evidence="11">AR18</strain>
    </source>
</reference>
<dbReference type="InterPro" id="IPR050091">
    <property type="entry name" value="PKS_NRPS_Biosynth_Enz"/>
</dbReference>
<dbReference type="Gene3D" id="3.40.50.720">
    <property type="entry name" value="NAD(P)-binding Rossmann-like Domain"/>
    <property type="match status" value="2"/>
</dbReference>
<feature type="domain" description="Carrier" evidence="7">
    <location>
        <begin position="3409"/>
        <end position="3484"/>
    </location>
</feature>
<dbReference type="Gene3D" id="1.10.1200.10">
    <property type="entry name" value="ACP-like"/>
    <property type="match status" value="2"/>
</dbReference>
<dbReference type="InterPro" id="IPR014043">
    <property type="entry name" value="Acyl_transferase_dom"/>
</dbReference>
<sequence>MNEQDPQDRTAALLRRATTELRAARRRVQQLESDPVAVVSMACRLPAGIDTPEKLWDLLDAGRETLSDFPDDRGWDLTGLFDPDPDHPGTSYVDQAGFLDDATGFDPELFGIAPREAEAMDPQHRILLESCWELFERAGMDPLGLRGSATGVFVGAAKFGYGEGDVGDPDGYAVTGTAPSVASGRLSYTFGLEGPSLTVDTACSSSLVALHLAVDSLRKGESSLAVVGGAAVMGSPDVFVDFSRQRALAADGRSKAFGAGADGFGFSEGVSLVLLERLSDAQRLGHPVLAVVRGSAVNQDGASNGLSAPSGRAQRRVLRAALERCGLEPADVDVVEAHGTGTALGDPIEAGALLEVYGQDRSEPLALGSVKSNLGHTQAAAGTTGLLKVVLALQHECLPRTLHVEEPSTHVDWTSGAVRLLDQARPWPRSDRPRRAGLSAIGISGTNAHVIVEEAPATEEESGPVDREPVSGPVLLPMSARTPEALVEQAHRVAGLLRAESVDLADLAVSLGTTRAHLEHRAVVVASTPAAALDALATVGRDQPDGDVVRGTADAGGRTTAFVFPGQGSQWPEMGRELMATSALFAEAVDACDAAMRPWQDWSVADVLRQEPGAPGLERVDVVQPVLFTVMVALARLWRSRGVEPAAVVGHSQGEIAAAHVAGILTLDGAARLVVLRSQALRRLSSQGGMVAVACDEDAARERISAWGSALSVAAVNGPRSVVVSGDRDALADLVATCERDGLAARTVDVDYASHSAHVDAVREEVLRHAREVRPRDGEIAFYSTVTAGPLAGSRLDAEYWFRNLRERVRLHETVDLMVDQGYDAFVEVGPHPVLLPALTATVESGSGGDGAVVLATLRRGEGGPTGFARAVAAAYVAGVEIAWSTVAPGGRGRALPVTYPFQHRRFWRSERRGGARPAGLVHHVEWSTLDRSDSTAAPAGTWLVVTPDDAAEGWSDVVLDAVGRAGGTAQVVSTAVVDAWADGTAEVPDGLAGTVVLPPSPGQDAVAVAEWGRSTVQALARTTSGAPLWLLTAGAVAAAPGEVPAHPEQATLHGIGHVARLELGDAWGGVVDLPASASEEVAASLADAWGRRRESVMAVRGGRLLGRRLRDGGARTSDRWRPRGTVLVSGAATPVGAVLARWVAQHGADRLVLVGRAPDPQLVRELEEGGVRVSTSPVDLADLRAAIGEDEPTAVVHAESDPVFAPVVEADADGFRRTVSARSSLPDLLDELLDGARLEREVLCSSVAATWGGAGMAAYAAGAAYLEATAARRRSQGHATSVVTWTPWDLPAGHHAAPDLSGSALRALAVPRALEAWESILAAAPSDVVVADADWPALADEFSAARPTALFDGLAQPAAPAAAGPTPSGPTHDAGSEELRAVAALGGEERREAARVLVADVAADVLGQDQASRVSRTRALREQGLDSLGTLALRKSLVARTGLTLPASLVYDHPSVNAIADHLLALVDPEAGAQDERPVARGAAEEPIAIIGVGCRFPGGIRSPEGLWDLLRTGADVTGSFPDDRGWDVEGLYDPEGLRPGTTYVDRGGFLDDVASFDPGFFGITPREALAMDPQQRLVLETSWEAMERAGIDPEAVRGSDVGVYLGMNGQSYASLLDGEGDRVDGYKGLGNAASVLSGRVAYTFGWEGPALTVDTACSASLVAVHLAVRALRSGECSMALAGGVTVMTDPYTFVDFSSQQGLARDGRCKAFSADADGFALADGVATMLLVPLSRAAELGYPVLGVVRGTAVNQDGASNGLAAPNGPSQERVVRAALADAGLGPQDVDVVEAHGTGTQLGDPIEAGALLSTYGRDPGRPVHVGSVKSNLGHTQAAAGAAGMLKVLLALRHGVVPRTLHADEPTPHVDWASGGLRLAQDDVPWPRGERPRRAGVSSFGVSGTNAHVVLEEAPDAGTVERPGADAARAVPLVLSGRSEGAVRGAARQLASRLADGTHDVRDVAWTLSRGRSAMEWRAAVPADDVPAAVAALEALADGSPTADGVGPTLSRPRRAVLVFPGQGSQWDGMARDLLATSTVFRQSMQECAQALSAHVTWDLFDVVEGRADVDPERVDVLQPVLFSMMVSLARTWRGHGLVPAAVVGHSQGEIAAACVAGALSLDEAARVVALRSRALREIDGDGGMVSVAVAADEAERLLAPWADQLAVAAVNGPRMVVVAGPVEQLDAFCAAVEQAGHEPRRVAVGYGSHSGEVERVRAQVVDALGDVRVRTSEVPVYSTVTAERIDSASMDAGYWYDNLRGRVRFTETVEALVRDGHDLFVEASPHPVLLGGVQDVADDLGADVDVVATLRRDRPGARELARATGEAFAHGASVEPATTVPDGRLVDLPTYPFQRERFWPRRHRPAPVTDSGLPGVEHPVLSTVVEVPGSGERVLVGRLDPHAHPWLAEHVVEGRRLVPGSVLVELALATGELVGLPVLEELLLQEPLELPAAGGLRLRLVVGPDDGGRCDLQVHAAPDGMQDPTWTLQASGVLGADASTSRPTSGGSAWPPADADAIELAGHYDTLAGLGFEYGPAFRGLRRAWRAGERVLAEVEVPAARHGFVVDPVLLDVVAQTLGVAAAESGRLPFAWNGVRVHGPVVGALRVVLGGDPRSDASLEVVTPAGVPVLTVDGIVVRDASAGTDLRSGTLQSLTWVPAQPDGPAPTVTTVEVTTLDELDAPGRPDADLVVLRHVDDDPDPITATRRAVAWAAEVVRRWGATDRRRARLVVVTDGAARVGADDPPARPGPAAVWGVLRAAQAESPNRFLLVDGALDVPARPDLPQVAVRDGLTLVPRLQDRPTSWVPGAGQRVAPGSGSIDGLVLEKVPASQLQPGPGEVRVAVCATGLNFRDVMLALQVYPDAALMGTEAAGVVEAVGEGVTSVEVGDRVLGLFAGAYAERAVTDARLVAPLPPGWSFAEGAAVPIAFTTAYYALHDLAGVQRGQTVLVHAAAGGVGMAAVSLALHAGADVLATASPAKHDAVQARGLPADQVRSSRTSGFAEAFLGHTRGRGVDVVLNSLTGPLLDETIRLVAPDGVVVELGKADLRDPADVAARYLPFDLGEVGPDRLGEILRTVVDLLAGGRVPPVPVSARPLADLRAALTEMSRGGHVGKLVVEQSRPAPLEGTVLVVGGTGTLGSLVARHLVSTRGVRHLLLVSRRGPDAPGAADLVAELEAEGARVDVVACEATDRARLAEVVRGVPAEHPLVGVVHAAGVLADSFVVSIDADAVETVVAPKVDVVQHLDELTADLDLGLFAVFSSAASVLAGPGQGVYAAANAVVEACVARRASRGARATALGWGLWQDSSDLTRGLEDQIARTGVAPLSRARALELLDEALGSDEPVLYPMALDVDALAEADVVPEVLRARVAPRDRVVPTRGRRGTGPDRDERGADWASRLRGLDADARRTEVLDLVRAHAAAVAGFSSAAQLPEQRAFRDLGFDSLAAVELRNRLRDATSVRLPSTLVFDYPTAEAVAERLLEDLEPVVEHDASSLEEQLAALERAVRDATPDQLPADLGSRVRGLLDVLPAGEVEGRAWDGGAAAAALVDDDTSDDELFSLLDARLGAEGDQDR</sequence>